<accession>A0ABM6TUD2</accession>
<feature type="domain" description="HTH marR-type" evidence="5">
    <location>
        <begin position="29"/>
        <end position="162"/>
    </location>
</feature>
<proteinExistence type="predicted"/>
<gene>
    <name evidence="6" type="ORF">C4N19_00790</name>
</gene>
<dbReference type="SMART" id="SM00347">
    <property type="entry name" value="HTH_MARR"/>
    <property type="match status" value="1"/>
</dbReference>
<feature type="coiled-coil region" evidence="4">
    <location>
        <begin position="143"/>
        <end position="170"/>
    </location>
</feature>
<dbReference type="InterPro" id="IPR000835">
    <property type="entry name" value="HTH_MarR-typ"/>
</dbReference>
<keyword evidence="4" id="KW-0175">Coiled coil</keyword>
<dbReference type="Proteomes" id="UP000240258">
    <property type="component" value="Chromosome"/>
</dbReference>
<dbReference type="PANTHER" id="PTHR42756">
    <property type="entry name" value="TRANSCRIPTIONAL REGULATOR, MARR"/>
    <property type="match status" value="1"/>
</dbReference>
<dbReference type="SUPFAM" id="SSF46785">
    <property type="entry name" value="Winged helix' DNA-binding domain"/>
    <property type="match status" value="1"/>
</dbReference>
<dbReference type="InterPro" id="IPR036388">
    <property type="entry name" value="WH-like_DNA-bd_sf"/>
</dbReference>
<dbReference type="Gene3D" id="1.10.10.10">
    <property type="entry name" value="Winged helix-like DNA-binding domain superfamily/Winged helix DNA-binding domain"/>
    <property type="match status" value="1"/>
</dbReference>
<sequence length="174" mass="20713">MFKLNLLLTIIRKRIKIFFVRFFLEVIKIDLLGYNLCVTAKKFSQLLTEKFKEYEITPEQWVIVRILFESDIQLSQKELAIKSQKDQNTVTAIIDKLEKKGYVERVKSNEDKRIFNIILKEKIKKNIKTLYEIDENLTKEICKNLTQVEIDNLEKSLKSLSNEIEIKLKTLREI</sequence>
<dbReference type="PANTHER" id="PTHR42756:SF1">
    <property type="entry name" value="TRANSCRIPTIONAL REPRESSOR OF EMRAB OPERON"/>
    <property type="match status" value="1"/>
</dbReference>
<protein>
    <submittedName>
        <fullName evidence="6">MarR family transcriptional regulator</fullName>
    </submittedName>
</protein>
<evidence type="ECO:0000313" key="6">
    <source>
        <dbReference type="EMBL" id="AVQ17744.1"/>
    </source>
</evidence>
<dbReference type="PRINTS" id="PR00598">
    <property type="entry name" value="HTHMARR"/>
</dbReference>
<evidence type="ECO:0000259" key="5">
    <source>
        <dbReference type="PROSITE" id="PS50995"/>
    </source>
</evidence>
<dbReference type="InterPro" id="IPR036390">
    <property type="entry name" value="WH_DNA-bd_sf"/>
</dbReference>
<evidence type="ECO:0000256" key="4">
    <source>
        <dbReference type="SAM" id="Coils"/>
    </source>
</evidence>
<evidence type="ECO:0000256" key="2">
    <source>
        <dbReference type="ARBA" id="ARBA00023125"/>
    </source>
</evidence>
<name>A0ABM6TUD2_FUSMR</name>
<keyword evidence="2" id="KW-0238">DNA-binding</keyword>
<dbReference type="EMBL" id="CP028102">
    <property type="protein sequence ID" value="AVQ17744.1"/>
    <property type="molecule type" value="Genomic_DNA"/>
</dbReference>
<evidence type="ECO:0000313" key="7">
    <source>
        <dbReference type="Proteomes" id="UP000240258"/>
    </source>
</evidence>
<evidence type="ECO:0000256" key="1">
    <source>
        <dbReference type="ARBA" id="ARBA00023015"/>
    </source>
</evidence>
<reference evidence="7" key="1">
    <citation type="journal article" date="2018" name="MSphere">
        <title>Fusobacterium Genomics Using MinION and Illumina Sequencing Enables Genome Completion and Correction.</title>
        <authorList>
            <person name="Todd S.M."/>
            <person name="Settlage R.E."/>
            <person name="Lahmers K.K."/>
            <person name="Slade D.J."/>
        </authorList>
    </citation>
    <scope>NUCLEOTIDE SEQUENCE [LARGE SCALE GENOMIC DNA]</scope>
    <source>
        <strain evidence="7">ATCC 9817</strain>
    </source>
</reference>
<dbReference type="Pfam" id="PF01047">
    <property type="entry name" value="MarR"/>
    <property type="match status" value="1"/>
</dbReference>
<keyword evidence="7" id="KW-1185">Reference proteome</keyword>
<organism evidence="6 7">
    <name type="scientific">Fusobacterium mortiferum ATCC 9817</name>
    <dbReference type="NCBI Taxonomy" id="469616"/>
    <lineage>
        <taxon>Bacteria</taxon>
        <taxon>Fusobacteriati</taxon>
        <taxon>Fusobacteriota</taxon>
        <taxon>Fusobacteriia</taxon>
        <taxon>Fusobacteriales</taxon>
        <taxon>Fusobacteriaceae</taxon>
        <taxon>Fusobacterium</taxon>
    </lineage>
</organism>
<keyword evidence="3" id="KW-0804">Transcription</keyword>
<evidence type="ECO:0000256" key="3">
    <source>
        <dbReference type="ARBA" id="ARBA00023163"/>
    </source>
</evidence>
<keyword evidence="1" id="KW-0805">Transcription regulation</keyword>
<dbReference type="PROSITE" id="PS50995">
    <property type="entry name" value="HTH_MARR_2"/>
    <property type="match status" value="1"/>
</dbReference>